<evidence type="ECO:0000256" key="3">
    <source>
        <dbReference type="ARBA" id="ARBA00023015"/>
    </source>
</evidence>
<evidence type="ECO:0000313" key="10">
    <source>
        <dbReference type="Proteomes" id="UP000001593"/>
    </source>
</evidence>
<name>A7T1N3_NEMVE</name>
<keyword evidence="3 7" id="KW-0805">Transcription regulation</keyword>
<dbReference type="PANTHER" id="PTHR13074:SF9">
    <property type="entry name" value="MEDIATOR OF RNA POLYMERASE II TRANSCRIPTION SUBUNIT 8"/>
    <property type="match status" value="1"/>
</dbReference>
<evidence type="ECO:0000256" key="1">
    <source>
        <dbReference type="ARBA" id="ARBA00004123"/>
    </source>
</evidence>
<dbReference type="InParanoid" id="A7T1N3"/>
<dbReference type="AlphaFoldDB" id="A7T1N3"/>
<evidence type="ECO:0000256" key="2">
    <source>
        <dbReference type="ARBA" id="ARBA00005716"/>
    </source>
</evidence>
<dbReference type="GO" id="GO:0000978">
    <property type="term" value="F:RNA polymerase II cis-regulatory region sequence-specific DNA binding"/>
    <property type="evidence" value="ECO:0000318"/>
    <property type="project" value="GO_Central"/>
</dbReference>
<keyword evidence="10" id="KW-1185">Reference proteome</keyword>
<dbReference type="STRING" id="45351.A7T1N3"/>
<comment type="subcellular location">
    <subcellularLocation>
        <location evidence="1 7">Nucleus</location>
    </subcellularLocation>
</comment>
<dbReference type="Pfam" id="PF10232">
    <property type="entry name" value="Med8"/>
    <property type="match status" value="2"/>
</dbReference>
<dbReference type="GO" id="GO:0003712">
    <property type="term" value="F:transcription coregulator activity"/>
    <property type="evidence" value="ECO:0000318"/>
    <property type="project" value="GO_Central"/>
</dbReference>
<reference evidence="9 10" key="1">
    <citation type="journal article" date="2007" name="Science">
        <title>Sea anemone genome reveals ancestral eumetazoan gene repertoire and genomic organization.</title>
        <authorList>
            <person name="Putnam N.H."/>
            <person name="Srivastava M."/>
            <person name="Hellsten U."/>
            <person name="Dirks B."/>
            <person name="Chapman J."/>
            <person name="Salamov A."/>
            <person name="Terry A."/>
            <person name="Shapiro H."/>
            <person name="Lindquist E."/>
            <person name="Kapitonov V.V."/>
            <person name="Jurka J."/>
            <person name="Genikhovich G."/>
            <person name="Grigoriev I.V."/>
            <person name="Lucas S.M."/>
            <person name="Steele R.E."/>
            <person name="Finnerty J.R."/>
            <person name="Technau U."/>
            <person name="Martindale M.Q."/>
            <person name="Rokhsar D.S."/>
        </authorList>
    </citation>
    <scope>NUCLEOTIDE SEQUENCE [LARGE SCALE GENOMIC DNA]</scope>
    <source>
        <strain evidence="10">CH2 X CH6</strain>
    </source>
</reference>
<dbReference type="EMBL" id="DS470135">
    <property type="protein sequence ID" value="EDO30131.1"/>
    <property type="molecule type" value="Genomic_DNA"/>
</dbReference>
<dbReference type="HOGENOM" id="CLU_085476_0_0_1"/>
<dbReference type="GO" id="GO:0006357">
    <property type="term" value="P:regulation of transcription by RNA polymerase II"/>
    <property type="evidence" value="ECO:0000318"/>
    <property type="project" value="GO_Central"/>
</dbReference>
<evidence type="ECO:0000256" key="6">
    <source>
        <dbReference type="ARBA" id="ARBA00023242"/>
    </source>
</evidence>
<protein>
    <recommendedName>
        <fullName evidence="7">Mediator of RNA polymerase II transcription subunit 8</fullName>
    </recommendedName>
    <alternativeName>
        <fullName evidence="7">Mediator complex subunit 8</fullName>
    </alternativeName>
</protein>
<gene>
    <name evidence="7" type="primary">MED8</name>
    <name evidence="9" type="ORF">NEMVEDRAFT_v1g221006</name>
</gene>
<evidence type="ECO:0000256" key="8">
    <source>
        <dbReference type="SAM" id="MobiDB-lite"/>
    </source>
</evidence>
<dbReference type="OMA" id="WRLENEY"/>
<organism evidence="9 10">
    <name type="scientific">Nematostella vectensis</name>
    <name type="common">Starlet sea anemone</name>
    <dbReference type="NCBI Taxonomy" id="45351"/>
    <lineage>
        <taxon>Eukaryota</taxon>
        <taxon>Metazoa</taxon>
        <taxon>Cnidaria</taxon>
        <taxon>Anthozoa</taxon>
        <taxon>Hexacorallia</taxon>
        <taxon>Actiniaria</taxon>
        <taxon>Edwardsiidae</taxon>
        <taxon>Nematostella</taxon>
    </lineage>
</organism>
<comment type="subunit">
    <text evidence="7">Component of the Mediator complex.</text>
</comment>
<keyword evidence="5 7" id="KW-0804">Transcription</keyword>
<comment type="similarity">
    <text evidence="2 7">Belongs to the Mediator complex subunit 8 family.</text>
</comment>
<dbReference type="eggNOG" id="KOG3583">
    <property type="taxonomic scope" value="Eukaryota"/>
</dbReference>
<keyword evidence="4 7" id="KW-0010">Activator</keyword>
<dbReference type="GO" id="GO:0070847">
    <property type="term" value="C:core mediator complex"/>
    <property type="evidence" value="ECO:0000318"/>
    <property type="project" value="GO_Central"/>
</dbReference>
<sequence>MRMQQEEKLIETSLEAITSRVQEVRDSVHTFLAKLEREPLNWPSVLDNFALLSVPDHLRTKYEPEVEEAEQSLVVASASITQENAQKQINHLNELLTTLTDMITSAKEDWEGEQNSVPDHLRTKYEPEVEEAEQSLVVASASITQENAQKQINHLNELLTTLTDIITSAKEDWEGEQNSASRSTSSTNPDIGALVAAVTFGKGLKPNKTTNSSKTRTSTSSEQGSAQWMNNKADQPGKHPSSIKTELKAAASPHPYAGRPPNRS</sequence>
<evidence type="ECO:0000256" key="5">
    <source>
        <dbReference type="ARBA" id="ARBA00023163"/>
    </source>
</evidence>
<dbReference type="PANTHER" id="PTHR13074">
    <property type="entry name" value="MEDIATOR OF RNA POLYMERASE II TRANSCRIPTION SUBUNIT 8"/>
    <property type="match status" value="1"/>
</dbReference>
<evidence type="ECO:0000313" key="9">
    <source>
        <dbReference type="EMBL" id="EDO30131.1"/>
    </source>
</evidence>
<dbReference type="Proteomes" id="UP000001593">
    <property type="component" value="Unassembled WGS sequence"/>
</dbReference>
<evidence type="ECO:0000256" key="7">
    <source>
        <dbReference type="RuleBase" id="RU364144"/>
    </source>
</evidence>
<proteinExistence type="inferred from homology"/>
<evidence type="ECO:0000256" key="4">
    <source>
        <dbReference type="ARBA" id="ARBA00023159"/>
    </source>
</evidence>
<dbReference type="GO" id="GO:0016592">
    <property type="term" value="C:mediator complex"/>
    <property type="evidence" value="ECO:0000318"/>
    <property type="project" value="GO_Central"/>
</dbReference>
<feature type="compositionally biased region" description="Low complexity" evidence="8">
    <location>
        <begin position="207"/>
        <end position="221"/>
    </location>
</feature>
<feature type="compositionally biased region" description="Polar residues" evidence="8">
    <location>
        <begin position="222"/>
        <end position="233"/>
    </location>
</feature>
<accession>A7T1N3</accession>
<feature type="region of interest" description="Disordered" evidence="8">
    <location>
        <begin position="202"/>
        <end position="264"/>
    </location>
</feature>
<keyword evidence="6 7" id="KW-0539">Nucleus</keyword>
<dbReference type="InterPro" id="IPR019364">
    <property type="entry name" value="Mediatior_Med8_fun/met"/>
</dbReference>
<dbReference type="PhylomeDB" id="A7T1N3"/>
<comment type="function">
    <text evidence="7">Component of the Mediator complex, a coactivator involved in the regulated transcription of nearly all RNA polymerase II-dependent genes. Mediator functions as a bridge to convey information from gene-specific regulatory proteins to the basal RNA polymerase II transcription machinery. Mediator is recruited to promoters by direct interactions with regulatory proteins and serves as a scaffold for the assembly of a functional preinitiation complex with RNA polymerase II and the general transcription factors.</text>
</comment>